<organism evidence="2 3">
    <name type="scientific">Senna tora</name>
    <dbReference type="NCBI Taxonomy" id="362788"/>
    <lineage>
        <taxon>Eukaryota</taxon>
        <taxon>Viridiplantae</taxon>
        <taxon>Streptophyta</taxon>
        <taxon>Embryophyta</taxon>
        <taxon>Tracheophyta</taxon>
        <taxon>Spermatophyta</taxon>
        <taxon>Magnoliopsida</taxon>
        <taxon>eudicotyledons</taxon>
        <taxon>Gunneridae</taxon>
        <taxon>Pentapetalae</taxon>
        <taxon>rosids</taxon>
        <taxon>fabids</taxon>
        <taxon>Fabales</taxon>
        <taxon>Fabaceae</taxon>
        <taxon>Caesalpinioideae</taxon>
        <taxon>Cassia clade</taxon>
        <taxon>Senna</taxon>
    </lineage>
</organism>
<keyword evidence="3" id="KW-1185">Reference proteome</keyword>
<feature type="region of interest" description="Disordered" evidence="1">
    <location>
        <begin position="46"/>
        <end position="65"/>
    </location>
</feature>
<comment type="caution">
    <text evidence="2">The sequence shown here is derived from an EMBL/GenBank/DDBJ whole genome shotgun (WGS) entry which is preliminary data.</text>
</comment>
<dbReference type="AlphaFoldDB" id="A0A834TTH7"/>
<accession>A0A834TTH7</accession>
<dbReference type="Proteomes" id="UP000634136">
    <property type="component" value="Unassembled WGS sequence"/>
</dbReference>
<evidence type="ECO:0000313" key="2">
    <source>
        <dbReference type="EMBL" id="KAF7826486.1"/>
    </source>
</evidence>
<name>A0A834TTH7_9FABA</name>
<evidence type="ECO:0000256" key="1">
    <source>
        <dbReference type="SAM" id="MobiDB-lite"/>
    </source>
</evidence>
<evidence type="ECO:0000313" key="3">
    <source>
        <dbReference type="Proteomes" id="UP000634136"/>
    </source>
</evidence>
<dbReference type="EMBL" id="JAAIUW010000006">
    <property type="protein sequence ID" value="KAF7826486.1"/>
    <property type="molecule type" value="Genomic_DNA"/>
</dbReference>
<proteinExistence type="predicted"/>
<gene>
    <name evidence="2" type="ORF">G2W53_017650</name>
</gene>
<reference evidence="2" key="1">
    <citation type="submission" date="2020-09" db="EMBL/GenBank/DDBJ databases">
        <title>Genome-Enabled Discovery of Anthraquinone Biosynthesis in Senna tora.</title>
        <authorList>
            <person name="Kang S.-H."/>
            <person name="Pandey R.P."/>
            <person name="Lee C.-M."/>
            <person name="Sim J.-S."/>
            <person name="Jeong J.-T."/>
            <person name="Choi B.-S."/>
            <person name="Jung M."/>
            <person name="Ginzburg D."/>
            <person name="Zhao K."/>
            <person name="Won S.Y."/>
            <person name="Oh T.-J."/>
            <person name="Yu Y."/>
            <person name="Kim N.-H."/>
            <person name="Lee O.R."/>
            <person name="Lee T.-H."/>
            <person name="Bashyal P."/>
            <person name="Kim T.-S."/>
            <person name="Lee W.-H."/>
            <person name="Kawkins C."/>
            <person name="Kim C.-K."/>
            <person name="Kim J.S."/>
            <person name="Ahn B.O."/>
            <person name="Rhee S.Y."/>
            <person name="Sohng J.K."/>
        </authorList>
    </citation>
    <scope>NUCLEOTIDE SEQUENCE</scope>
    <source>
        <tissue evidence="2">Leaf</tissue>
    </source>
</reference>
<protein>
    <submittedName>
        <fullName evidence="2">Phosphatidate phosphatase PAH1</fullName>
    </submittedName>
</protein>
<sequence>MQSSTIYEHLGGLTDPYEYEDDNRKMVISCFLSMLVQFLKPITPEIPNQPYQEGPSRVQDCMPRS</sequence>